<evidence type="ECO:0000313" key="5">
    <source>
        <dbReference type="Proteomes" id="UP001299876"/>
    </source>
</evidence>
<feature type="transmembrane region" description="Helical" evidence="1">
    <location>
        <begin position="85"/>
        <end position="104"/>
    </location>
</feature>
<feature type="transmembrane region" description="Helical" evidence="1">
    <location>
        <begin position="291"/>
        <end position="309"/>
    </location>
</feature>
<feature type="transmembrane region" description="Helical" evidence="1">
    <location>
        <begin position="201"/>
        <end position="223"/>
    </location>
</feature>
<feature type="transmembrane region" description="Helical" evidence="1">
    <location>
        <begin position="232"/>
        <end position="252"/>
    </location>
</feature>
<dbReference type="PANTHER" id="PTHR23028:SF53">
    <property type="entry name" value="ACYL_TRANSF_3 DOMAIN-CONTAINING PROTEIN"/>
    <property type="match status" value="1"/>
</dbReference>
<dbReference type="InterPro" id="IPR050879">
    <property type="entry name" value="Acyltransferase_3"/>
</dbReference>
<dbReference type="Pfam" id="PF19040">
    <property type="entry name" value="SGNH"/>
    <property type="match status" value="1"/>
</dbReference>
<sequence length="656" mass="71906">MAKALGMVKRMAQGKYRSDIDGLRAVAVIAVLLHHLNTTLLPGGFVGVDIFFVISGFLITSQVYSEVKSNAFSLKGFYQRRINRIVPALATVLLATVIVGAFILSPVDLIRLNVSALLSLLGVSNIYIWVKYGNYFAADASEAPLLHTWSLGIEEQFYVIWPLFIVLLYRLAPRYVLPVLGIGVVVAVAVSEYATGVFATAAYYLLPTRFFELMLGGLLGIYLQQPRVIGKLAAHVLALGGYLLIGFSLFALNANSTFPGLNALIPCLGAALLILAGSGDRHSRLLTCRPMVFVGLISYSLYLWHWPLIAYLNYLEIPVDLPVGAMLIAVSIGLSWLSWRYVEVPFRRGGANWHFSRVFVRRFALPALGLAAIAALSVLFSGFPQRFGPGVSALEAMTLSKPSEIRSGCHVPNALYSTAPNENCRLGVKKEGLDGIMIGDSFANHFTGMVDILAKPNNLSIMDYTMDSCPPIIGYSADMPPVYAAHCAKRNERVFSLIEQNKYPYVVLAAIWPKEAIARDIVEASIRRVVENSGQVIVILSNQHIEKAASCPIRRLMFGTERNCSVAQSALAPYWADVRAKFPQVRFIDPNQVICPAGVCSPIIQGQLLYLDDSHLNEVGSRFIGRTLLERGYSLLHDPLETARTAVVRGTPEVVN</sequence>
<dbReference type="GO" id="GO:0016746">
    <property type="term" value="F:acyltransferase activity"/>
    <property type="evidence" value="ECO:0007669"/>
    <property type="project" value="UniProtKB-KW"/>
</dbReference>
<comment type="caution">
    <text evidence="4">The sequence shown here is derived from an EMBL/GenBank/DDBJ whole genome shotgun (WGS) entry which is preliminary data.</text>
</comment>
<dbReference type="Pfam" id="PF01757">
    <property type="entry name" value="Acyl_transf_3"/>
    <property type="match status" value="1"/>
</dbReference>
<evidence type="ECO:0000313" key="4">
    <source>
        <dbReference type="EMBL" id="MCK1793759.1"/>
    </source>
</evidence>
<keyword evidence="1" id="KW-0472">Membrane</keyword>
<reference evidence="4 5" key="1">
    <citation type="submission" date="2022-02" db="EMBL/GenBank/DDBJ databases">
        <title>Comparative genomics of the first Antarctic Pseudomonas spp. capable of biotransforming 2,4,6-Trinitrotoluene.</title>
        <authorList>
            <person name="Cabrera M.A."/>
            <person name="Marquez S.L."/>
            <person name="Perez-Donoso J.M."/>
        </authorList>
    </citation>
    <scope>NUCLEOTIDE SEQUENCE [LARGE SCALE GENOMIC DNA]</scope>
    <source>
        <strain evidence="4 5">TNT19</strain>
    </source>
</reference>
<dbReference type="InterPro" id="IPR002656">
    <property type="entry name" value="Acyl_transf_3_dom"/>
</dbReference>
<accession>A0ABT0F6V3</accession>
<feature type="domain" description="SGNH" evidence="3">
    <location>
        <begin position="409"/>
        <end position="628"/>
    </location>
</feature>
<dbReference type="PANTHER" id="PTHR23028">
    <property type="entry name" value="ACETYLTRANSFERASE"/>
    <property type="match status" value="1"/>
</dbReference>
<keyword evidence="4" id="KW-0808">Transferase</keyword>
<feature type="transmembrane region" description="Helical" evidence="1">
    <location>
        <begin position="363"/>
        <end position="383"/>
    </location>
</feature>
<keyword evidence="5" id="KW-1185">Reference proteome</keyword>
<keyword evidence="1" id="KW-1133">Transmembrane helix</keyword>
<feature type="transmembrane region" description="Helical" evidence="1">
    <location>
        <begin position="258"/>
        <end position="279"/>
    </location>
</feature>
<name>A0ABT0F6V3_9PSED</name>
<gene>
    <name evidence="4" type="ORF">L9059_26990</name>
</gene>
<protein>
    <submittedName>
        <fullName evidence="4">Acyltransferase</fullName>
    </submittedName>
</protein>
<feature type="transmembrane region" description="Helical" evidence="1">
    <location>
        <begin position="43"/>
        <end position="64"/>
    </location>
</feature>
<dbReference type="InterPro" id="IPR043968">
    <property type="entry name" value="SGNH"/>
</dbReference>
<dbReference type="EMBL" id="JAKNRW010000042">
    <property type="protein sequence ID" value="MCK1793759.1"/>
    <property type="molecule type" value="Genomic_DNA"/>
</dbReference>
<feature type="transmembrane region" description="Helical" evidence="1">
    <location>
        <begin position="110"/>
        <end position="130"/>
    </location>
</feature>
<feature type="transmembrane region" description="Helical" evidence="1">
    <location>
        <begin position="175"/>
        <end position="195"/>
    </location>
</feature>
<evidence type="ECO:0000256" key="1">
    <source>
        <dbReference type="SAM" id="Phobius"/>
    </source>
</evidence>
<organism evidence="4 5">
    <name type="scientific">Pseudomonas violetae</name>
    <dbReference type="NCBI Taxonomy" id="2915813"/>
    <lineage>
        <taxon>Bacteria</taxon>
        <taxon>Pseudomonadati</taxon>
        <taxon>Pseudomonadota</taxon>
        <taxon>Gammaproteobacteria</taxon>
        <taxon>Pseudomonadales</taxon>
        <taxon>Pseudomonadaceae</taxon>
        <taxon>Pseudomonas</taxon>
    </lineage>
</organism>
<keyword evidence="4" id="KW-0012">Acyltransferase</keyword>
<feature type="domain" description="Acyltransferase 3" evidence="2">
    <location>
        <begin position="19"/>
        <end position="339"/>
    </location>
</feature>
<feature type="transmembrane region" description="Helical" evidence="1">
    <location>
        <begin position="321"/>
        <end position="342"/>
    </location>
</feature>
<keyword evidence="1" id="KW-0812">Transmembrane</keyword>
<evidence type="ECO:0000259" key="3">
    <source>
        <dbReference type="Pfam" id="PF19040"/>
    </source>
</evidence>
<proteinExistence type="predicted"/>
<dbReference type="Proteomes" id="UP001299876">
    <property type="component" value="Unassembled WGS sequence"/>
</dbReference>
<evidence type="ECO:0000259" key="2">
    <source>
        <dbReference type="Pfam" id="PF01757"/>
    </source>
</evidence>